<evidence type="ECO:0000256" key="2">
    <source>
        <dbReference type="ARBA" id="ARBA00022527"/>
    </source>
</evidence>
<feature type="domain" description="REM-1" evidence="13">
    <location>
        <begin position="142"/>
        <end position="222"/>
    </location>
</feature>
<feature type="domain" description="Protein kinase" evidence="12">
    <location>
        <begin position="292"/>
        <end position="420"/>
    </location>
</feature>
<evidence type="ECO:0000256" key="9">
    <source>
        <dbReference type="PROSITE-ProRule" id="PRU01207"/>
    </source>
</evidence>
<evidence type="ECO:0000259" key="13">
    <source>
        <dbReference type="PROSITE" id="PS51860"/>
    </source>
</evidence>
<evidence type="ECO:0000256" key="7">
    <source>
        <dbReference type="ARBA" id="ARBA00047899"/>
    </source>
</evidence>
<feature type="coiled-coil region" evidence="11">
    <location>
        <begin position="178"/>
        <end position="212"/>
    </location>
</feature>
<dbReference type="Gene3D" id="1.10.287.160">
    <property type="entry name" value="HR1 repeat"/>
    <property type="match status" value="3"/>
</dbReference>
<dbReference type="SUPFAM" id="SSF46585">
    <property type="entry name" value="HR1 repeat"/>
    <property type="match status" value="3"/>
</dbReference>
<reference evidence="14" key="2">
    <citation type="submission" date="2016-06" db="EMBL/GenBank/DDBJ databases">
        <title>The genome of a short-lived fish provides insights into sex chromosome evolution and the genetic control of aging.</title>
        <authorList>
            <person name="Reichwald K."/>
            <person name="Felder M."/>
            <person name="Petzold A."/>
            <person name="Koch P."/>
            <person name="Groth M."/>
            <person name="Platzer M."/>
        </authorList>
    </citation>
    <scope>NUCLEOTIDE SEQUENCE</scope>
    <source>
        <tissue evidence="14">Brain</tissue>
    </source>
</reference>
<dbReference type="PROSITE" id="PS50011">
    <property type="entry name" value="PROTEIN_KINASE_DOM"/>
    <property type="match status" value="1"/>
</dbReference>
<name>A0A1A8MU32_9TELE</name>
<sequence length="420" mass="47539">MRDAVTNRKSAADVEGQLKASSRKLDQLHWELQEINARSMAPERDGTTGLMEEGQMSAESCQREEATSLLARRVRTLKKQLTMEMKVKQGAENMIQTYTNGSFKDRKMLAAAQQMFQDSRTKIELLRMQIIKVGQARDGVGSAGLPVDVISPLELRVAELIHRMKIESAVADGAKNVVKQLSERRVQERRVLAQAQARMQESSQKLDLLRLSLERCLTEFPEDHPTRSTIKEVLVSGFCPSYNTPKKQCSSSFFRPASLTESLLSPDQNRSCSLRRKPSAPQRNEDLKMEDFECIAVLGRGHFGKVLLAEHKESGKLFALKALKKGDILSRDEVDSLKCEKRIFEVINAARHPFLVNLHGCFQTDEHVCFVMAYSPGGDLMKHIHTSIFTEKQARFYSSCVLLGLEFLHQNKIVYRNGPW</sequence>
<comment type="catalytic activity">
    <reaction evidence="8">
        <text>L-seryl-[protein] + ATP = O-phospho-L-seryl-[protein] + ADP + H(+)</text>
        <dbReference type="Rhea" id="RHEA:17989"/>
        <dbReference type="Rhea" id="RHEA-COMP:9863"/>
        <dbReference type="Rhea" id="RHEA-COMP:11604"/>
        <dbReference type="ChEBI" id="CHEBI:15378"/>
        <dbReference type="ChEBI" id="CHEBI:29999"/>
        <dbReference type="ChEBI" id="CHEBI:30616"/>
        <dbReference type="ChEBI" id="CHEBI:83421"/>
        <dbReference type="ChEBI" id="CHEBI:456216"/>
        <dbReference type="EC" id="2.7.11.1"/>
    </reaction>
</comment>
<dbReference type="AlphaFoldDB" id="A0A1A8MU32"/>
<dbReference type="PANTHER" id="PTHR24356">
    <property type="entry name" value="SERINE/THREONINE-PROTEIN KINASE"/>
    <property type="match status" value="1"/>
</dbReference>
<dbReference type="GO" id="GO:0005524">
    <property type="term" value="F:ATP binding"/>
    <property type="evidence" value="ECO:0007669"/>
    <property type="project" value="UniProtKB-UniRule"/>
</dbReference>
<evidence type="ECO:0000259" key="12">
    <source>
        <dbReference type="PROSITE" id="PS50011"/>
    </source>
</evidence>
<evidence type="ECO:0000256" key="5">
    <source>
        <dbReference type="ARBA" id="ARBA00022777"/>
    </source>
</evidence>
<evidence type="ECO:0000256" key="11">
    <source>
        <dbReference type="SAM" id="Coils"/>
    </source>
</evidence>
<dbReference type="SUPFAM" id="SSF56112">
    <property type="entry name" value="Protein kinase-like (PK-like)"/>
    <property type="match status" value="1"/>
</dbReference>
<accession>A0A1A8MU32</accession>
<keyword evidence="6 10" id="KW-0067">ATP-binding</keyword>
<comment type="catalytic activity">
    <reaction evidence="7">
        <text>L-threonyl-[protein] + ATP = O-phospho-L-threonyl-[protein] + ADP + H(+)</text>
        <dbReference type="Rhea" id="RHEA:46608"/>
        <dbReference type="Rhea" id="RHEA-COMP:11060"/>
        <dbReference type="Rhea" id="RHEA-COMP:11605"/>
        <dbReference type="ChEBI" id="CHEBI:15378"/>
        <dbReference type="ChEBI" id="CHEBI:30013"/>
        <dbReference type="ChEBI" id="CHEBI:30616"/>
        <dbReference type="ChEBI" id="CHEBI:61977"/>
        <dbReference type="ChEBI" id="CHEBI:456216"/>
        <dbReference type="EC" id="2.7.11.1"/>
    </reaction>
</comment>
<protein>
    <recommendedName>
        <fullName evidence="1">non-specific serine/threonine protein kinase</fullName>
        <ecNumber evidence="1">2.7.11.1</ecNumber>
    </recommendedName>
</protein>
<evidence type="ECO:0000256" key="8">
    <source>
        <dbReference type="ARBA" id="ARBA00048679"/>
    </source>
</evidence>
<feature type="domain" description="REM-1" evidence="13">
    <location>
        <begin position="58"/>
        <end position="139"/>
    </location>
</feature>
<dbReference type="InterPro" id="IPR036274">
    <property type="entry name" value="HR1_rpt_sf"/>
</dbReference>
<dbReference type="GO" id="GO:0004674">
    <property type="term" value="F:protein serine/threonine kinase activity"/>
    <property type="evidence" value="ECO:0007669"/>
    <property type="project" value="UniProtKB-KW"/>
</dbReference>
<gene>
    <name evidence="14" type="primary">PKN3</name>
</gene>
<proteinExistence type="predicted"/>
<dbReference type="EC" id="2.7.11.1" evidence="1"/>
<evidence type="ECO:0000256" key="10">
    <source>
        <dbReference type="PROSITE-ProRule" id="PRU10141"/>
    </source>
</evidence>
<dbReference type="SMART" id="SM00220">
    <property type="entry name" value="S_TKc"/>
    <property type="match status" value="1"/>
</dbReference>
<feature type="binding site" evidence="10">
    <location>
        <position position="321"/>
    </location>
    <ligand>
        <name>ATP</name>
        <dbReference type="ChEBI" id="CHEBI:30616"/>
    </ligand>
</feature>
<dbReference type="Gene3D" id="3.30.200.20">
    <property type="entry name" value="Phosphorylase Kinase, domain 1"/>
    <property type="match status" value="1"/>
</dbReference>
<dbReference type="PANTHER" id="PTHR24356:SF230">
    <property type="entry name" value="PROTEIN KINASE C"/>
    <property type="match status" value="1"/>
</dbReference>
<evidence type="ECO:0000256" key="6">
    <source>
        <dbReference type="ARBA" id="ARBA00022840"/>
    </source>
</evidence>
<dbReference type="PROSITE" id="PS51860">
    <property type="entry name" value="REM_1"/>
    <property type="match status" value="2"/>
</dbReference>
<keyword evidence="9 11" id="KW-0175">Coiled coil</keyword>
<dbReference type="FunFam" id="1.10.287.160:FF:000001">
    <property type="entry name" value="Putative serine/threonine-protein kinase N2"/>
    <property type="match status" value="1"/>
</dbReference>
<dbReference type="InterPro" id="IPR000719">
    <property type="entry name" value="Prot_kinase_dom"/>
</dbReference>
<dbReference type="GO" id="GO:0035556">
    <property type="term" value="P:intracellular signal transduction"/>
    <property type="evidence" value="ECO:0007669"/>
    <property type="project" value="TreeGrafter"/>
</dbReference>
<evidence type="ECO:0000256" key="4">
    <source>
        <dbReference type="ARBA" id="ARBA00022741"/>
    </source>
</evidence>
<reference evidence="14" key="1">
    <citation type="submission" date="2016-05" db="EMBL/GenBank/DDBJ databases">
        <authorList>
            <person name="Lavstsen T."/>
            <person name="Jespersen J.S."/>
        </authorList>
    </citation>
    <scope>NUCLEOTIDE SEQUENCE</scope>
    <source>
        <tissue evidence="14">Brain</tissue>
    </source>
</reference>
<dbReference type="PROSITE" id="PS00107">
    <property type="entry name" value="PROTEIN_KINASE_ATP"/>
    <property type="match status" value="1"/>
</dbReference>
<keyword evidence="5 14" id="KW-0418">Kinase</keyword>
<dbReference type="Pfam" id="PF02185">
    <property type="entry name" value="HR1"/>
    <property type="match status" value="2"/>
</dbReference>
<dbReference type="InterPro" id="IPR017441">
    <property type="entry name" value="Protein_kinase_ATP_BS"/>
</dbReference>
<dbReference type="FunFam" id="3.30.200.20:FF:000058">
    <property type="entry name" value="Putative serine/threonine-protein kinase N2"/>
    <property type="match status" value="1"/>
</dbReference>
<keyword evidence="4 10" id="KW-0547">Nucleotide-binding</keyword>
<dbReference type="InterPro" id="IPR011072">
    <property type="entry name" value="HR1_rho-bd"/>
</dbReference>
<dbReference type="InterPro" id="IPR011009">
    <property type="entry name" value="Kinase-like_dom_sf"/>
</dbReference>
<keyword evidence="2" id="KW-0723">Serine/threonine-protein kinase</keyword>
<dbReference type="InterPro" id="IPR050236">
    <property type="entry name" value="Ser_Thr_kinase_AGC"/>
</dbReference>
<dbReference type="FunFam" id="1.10.287.160:FF:000003">
    <property type="entry name" value="Putative serine/threonine-protein kinase N2"/>
    <property type="match status" value="1"/>
</dbReference>
<evidence type="ECO:0000256" key="1">
    <source>
        <dbReference type="ARBA" id="ARBA00012513"/>
    </source>
</evidence>
<organism evidence="14">
    <name type="scientific">Nothobranchius pienaari</name>
    <dbReference type="NCBI Taxonomy" id="704102"/>
    <lineage>
        <taxon>Eukaryota</taxon>
        <taxon>Metazoa</taxon>
        <taxon>Chordata</taxon>
        <taxon>Craniata</taxon>
        <taxon>Vertebrata</taxon>
        <taxon>Euteleostomi</taxon>
        <taxon>Actinopterygii</taxon>
        <taxon>Neopterygii</taxon>
        <taxon>Teleostei</taxon>
        <taxon>Neoteleostei</taxon>
        <taxon>Acanthomorphata</taxon>
        <taxon>Ovalentaria</taxon>
        <taxon>Atherinomorphae</taxon>
        <taxon>Cyprinodontiformes</taxon>
        <taxon>Nothobranchiidae</taxon>
        <taxon>Nothobranchius</taxon>
    </lineage>
</organism>
<evidence type="ECO:0000313" key="14">
    <source>
        <dbReference type="EMBL" id="SBR59994.1"/>
    </source>
</evidence>
<dbReference type="CDD" id="cd11637">
    <property type="entry name" value="HR1_PKN3_3"/>
    <property type="match status" value="1"/>
</dbReference>
<dbReference type="SMART" id="SM00742">
    <property type="entry name" value="Hr1"/>
    <property type="match status" value="2"/>
</dbReference>
<dbReference type="EMBL" id="HAEF01018835">
    <property type="protein sequence ID" value="SBR59994.1"/>
    <property type="molecule type" value="Transcribed_RNA"/>
</dbReference>
<keyword evidence="3" id="KW-0808">Transferase</keyword>
<evidence type="ECO:0000256" key="3">
    <source>
        <dbReference type="ARBA" id="ARBA00022679"/>
    </source>
</evidence>
<dbReference type="Pfam" id="PF00069">
    <property type="entry name" value="Pkinase"/>
    <property type="match status" value="1"/>
</dbReference>
<dbReference type="Gene3D" id="1.10.510.10">
    <property type="entry name" value="Transferase(Phosphotransferase) domain 1"/>
    <property type="match status" value="1"/>
</dbReference>